<dbReference type="STRING" id="6412.T1EEI7"/>
<dbReference type="GO" id="GO:0101006">
    <property type="term" value="F:protein histidine phosphatase activity"/>
    <property type="evidence" value="ECO:0000318"/>
    <property type="project" value="GO_Central"/>
</dbReference>
<dbReference type="Gene3D" id="3.50.20.20">
    <property type="entry name" value="Janus/Ocnus"/>
    <property type="match status" value="1"/>
</dbReference>
<keyword evidence="4" id="KW-0726">Sexual differentiation</keyword>
<dbReference type="AlphaFoldDB" id="T1EEI7"/>
<dbReference type="GO" id="GO:0005829">
    <property type="term" value="C:cytosol"/>
    <property type="evidence" value="ECO:0000318"/>
    <property type="project" value="GO_Central"/>
</dbReference>
<evidence type="ECO:0000256" key="4">
    <source>
        <dbReference type="ARBA" id="ARBA00022928"/>
    </source>
</evidence>
<evidence type="ECO:0000256" key="7">
    <source>
        <dbReference type="PIRSR" id="PIRSR607702-2"/>
    </source>
</evidence>
<feature type="binding site" evidence="7">
    <location>
        <position position="19"/>
    </location>
    <ligand>
        <name>substrate</name>
    </ligand>
</feature>
<dbReference type="FunFam" id="3.50.20.20:FF:000002">
    <property type="entry name" value="Sex-regulated protein janus-B"/>
    <property type="match status" value="1"/>
</dbReference>
<dbReference type="OMA" id="KFVVRGY"/>
<evidence type="ECO:0000313" key="10">
    <source>
        <dbReference type="Proteomes" id="UP000015101"/>
    </source>
</evidence>
<dbReference type="HOGENOM" id="CLU_120717_0_0_1"/>
<dbReference type="InParanoid" id="T1EEI7"/>
<reference evidence="10" key="1">
    <citation type="submission" date="2012-12" db="EMBL/GenBank/DDBJ databases">
        <authorList>
            <person name="Hellsten U."/>
            <person name="Grimwood J."/>
            <person name="Chapman J.A."/>
            <person name="Shapiro H."/>
            <person name="Aerts A."/>
            <person name="Otillar R.P."/>
            <person name="Terry A.Y."/>
            <person name="Boore J.L."/>
            <person name="Simakov O."/>
            <person name="Marletaz F."/>
            <person name="Cho S.-J."/>
            <person name="Edsinger-Gonzales E."/>
            <person name="Havlak P."/>
            <person name="Kuo D.-H."/>
            <person name="Larsson T."/>
            <person name="Lv J."/>
            <person name="Arendt D."/>
            <person name="Savage R."/>
            <person name="Osoegawa K."/>
            <person name="de Jong P."/>
            <person name="Lindberg D.R."/>
            <person name="Seaver E.C."/>
            <person name="Weisblat D.A."/>
            <person name="Putnam N.H."/>
            <person name="Grigoriev I.V."/>
            <person name="Rokhsar D.S."/>
        </authorList>
    </citation>
    <scope>NUCLEOTIDE SEQUENCE</scope>
</reference>
<dbReference type="KEGG" id="hro:HELRODRAFT_108413"/>
<reference evidence="9" key="3">
    <citation type="submission" date="2015-06" db="UniProtKB">
        <authorList>
            <consortium name="EnsemblMetazoa"/>
        </authorList>
    </citation>
    <scope>IDENTIFICATION</scope>
</reference>
<keyword evidence="3" id="KW-0221">Differentiation</keyword>
<evidence type="ECO:0000313" key="9">
    <source>
        <dbReference type="EnsemblMetazoa" id="HelroP108413"/>
    </source>
</evidence>
<evidence type="ECO:0000256" key="2">
    <source>
        <dbReference type="ARBA" id="ARBA00010971"/>
    </source>
</evidence>
<dbReference type="EnsemblMetazoa" id="HelroT108413">
    <property type="protein sequence ID" value="HelroP108413"/>
    <property type="gene ID" value="HelroG108413"/>
</dbReference>
<dbReference type="EMBL" id="AMQM01002151">
    <property type="status" value="NOT_ANNOTATED_CDS"/>
    <property type="molecule type" value="Genomic_DNA"/>
</dbReference>
<dbReference type="GeneID" id="20194989"/>
<feature type="active site" description="Proton acceptor" evidence="6">
    <location>
        <position position="44"/>
    </location>
</feature>
<keyword evidence="10" id="KW-1185">Reference proteome</keyword>
<gene>
    <name evidence="9" type="primary">20194989</name>
    <name evidence="8" type="ORF">HELRODRAFT_108413</name>
</gene>
<dbReference type="SUPFAM" id="SSF143724">
    <property type="entry name" value="PHP14-like"/>
    <property type="match status" value="1"/>
</dbReference>
<evidence type="ECO:0000313" key="8">
    <source>
        <dbReference type="EMBL" id="ESN91637.1"/>
    </source>
</evidence>
<dbReference type="InterPro" id="IPR038596">
    <property type="entry name" value="Janus_sf"/>
</dbReference>
<dbReference type="FunCoup" id="T1EEI7">
    <property type="interactions" value="1134"/>
</dbReference>
<dbReference type="Proteomes" id="UP000015101">
    <property type="component" value="Unassembled WGS sequence"/>
</dbReference>
<protein>
    <recommendedName>
        <fullName evidence="5">Sex-regulated protein janus-B</fullName>
    </recommendedName>
</protein>
<dbReference type="RefSeq" id="XP_009030462.1">
    <property type="nucleotide sequence ID" value="XM_009032214.1"/>
</dbReference>
<dbReference type="GO" id="GO:0030154">
    <property type="term" value="P:cell differentiation"/>
    <property type="evidence" value="ECO:0007669"/>
    <property type="project" value="UniProtKB-KW"/>
</dbReference>
<dbReference type="OrthoDB" id="10249612at2759"/>
<sequence length="118" mass="13455">MSSLEKVPVVEIDRDGVFKYILVEASSGGQKKLLVRGDQESPYHADVLEKLEDKLKKENLRMELRCTGGGRIDHDSKNKHIKVYGYSVGFGKADHKVTCNLLKEQYKDYKIDFSNDGY</sequence>
<dbReference type="EMBL" id="KB097700">
    <property type="protein sequence ID" value="ESN91637.1"/>
    <property type="molecule type" value="Genomic_DNA"/>
</dbReference>
<dbReference type="GO" id="GO:0007548">
    <property type="term" value="P:sex differentiation"/>
    <property type="evidence" value="ECO:0007669"/>
    <property type="project" value="UniProtKB-KW"/>
</dbReference>
<organism evidence="9 10">
    <name type="scientific">Helobdella robusta</name>
    <name type="common">Californian leech</name>
    <dbReference type="NCBI Taxonomy" id="6412"/>
    <lineage>
        <taxon>Eukaryota</taxon>
        <taxon>Metazoa</taxon>
        <taxon>Spiralia</taxon>
        <taxon>Lophotrochozoa</taxon>
        <taxon>Annelida</taxon>
        <taxon>Clitellata</taxon>
        <taxon>Hirudinea</taxon>
        <taxon>Rhynchobdellida</taxon>
        <taxon>Glossiphoniidae</taxon>
        <taxon>Helobdella</taxon>
    </lineage>
</organism>
<dbReference type="PANTHER" id="PTHR12258">
    <property type="entry name" value="JANUS-A/JANUS-B"/>
    <property type="match status" value="1"/>
</dbReference>
<proteinExistence type="inferred from homology"/>
<name>T1EEI7_HELRO</name>
<comment type="function">
    <text evidence="1">JanA and janB regulate somatic sex differentiation.</text>
</comment>
<dbReference type="PANTHER" id="PTHR12258:SF5">
    <property type="entry name" value="BCDNA.GH02250-RELATED"/>
    <property type="match status" value="1"/>
</dbReference>
<dbReference type="CTD" id="20194989"/>
<accession>T1EEI7</accession>
<dbReference type="eggNOG" id="ENOG502S4DR">
    <property type="taxonomic scope" value="Eukaryota"/>
</dbReference>
<reference evidence="8 10" key="2">
    <citation type="journal article" date="2013" name="Nature">
        <title>Insights into bilaterian evolution from three spiralian genomes.</title>
        <authorList>
            <person name="Simakov O."/>
            <person name="Marletaz F."/>
            <person name="Cho S.J."/>
            <person name="Edsinger-Gonzales E."/>
            <person name="Havlak P."/>
            <person name="Hellsten U."/>
            <person name="Kuo D.H."/>
            <person name="Larsson T."/>
            <person name="Lv J."/>
            <person name="Arendt D."/>
            <person name="Savage R."/>
            <person name="Osoegawa K."/>
            <person name="de Jong P."/>
            <person name="Grimwood J."/>
            <person name="Chapman J.A."/>
            <person name="Shapiro H."/>
            <person name="Aerts A."/>
            <person name="Otillar R.P."/>
            <person name="Terry A.Y."/>
            <person name="Boore J.L."/>
            <person name="Grigoriev I.V."/>
            <person name="Lindberg D.R."/>
            <person name="Seaver E.C."/>
            <person name="Weisblat D.A."/>
            <person name="Putnam N.H."/>
            <person name="Rokhsar D.S."/>
        </authorList>
    </citation>
    <scope>NUCLEOTIDE SEQUENCE</scope>
</reference>
<evidence type="ECO:0000256" key="3">
    <source>
        <dbReference type="ARBA" id="ARBA00022782"/>
    </source>
</evidence>
<dbReference type="Pfam" id="PF05005">
    <property type="entry name" value="Ocnus"/>
    <property type="match status" value="1"/>
</dbReference>
<evidence type="ECO:0000256" key="1">
    <source>
        <dbReference type="ARBA" id="ARBA00002508"/>
    </source>
</evidence>
<comment type="similarity">
    <text evidence="2">Belongs to the janus family.</text>
</comment>
<dbReference type="InterPro" id="IPR007702">
    <property type="entry name" value="Janus"/>
</dbReference>
<evidence type="ECO:0000256" key="5">
    <source>
        <dbReference type="ARBA" id="ARBA00068496"/>
    </source>
</evidence>
<evidence type="ECO:0000256" key="6">
    <source>
        <dbReference type="PIRSR" id="PIRSR607702-1"/>
    </source>
</evidence>